<dbReference type="InterPro" id="IPR037185">
    <property type="entry name" value="EmrE-like"/>
</dbReference>
<feature type="transmembrane region" description="Helical" evidence="7">
    <location>
        <begin position="227"/>
        <end position="245"/>
    </location>
</feature>
<keyword evidence="10" id="KW-1185">Reference proteome</keyword>
<organism evidence="9 10">
    <name type="scientific">Anaerococcus murdochii</name>
    <dbReference type="NCBI Taxonomy" id="411577"/>
    <lineage>
        <taxon>Bacteria</taxon>
        <taxon>Bacillati</taxon>
        <taxon>Bacillota</taxon>
        <taxon>Tissierellia</taxon>
        <taxon>Tissierellales</taxon>
        <taxon>Peptoniphilaceae</taxon>
        <taxon>Anaerococcus</taxon>
    </lineage>
</organism>
<evidence type="ECO:0000256" key="7">
    <source>
        <dbReference type="SAM" id="Phobius"/>
    </source>
</evidence>
<dbReference type="RefSeq" id="WP_223418407.1">
    <property type="nucleotide sequence ID" value="NZ_JAIPME010000002.1"/>
</dbReference>
<gene>
    <name evidence="9" type="ORF">K8P03_03775</name>
</gene>
<dbReference type="SUPFAM" id="SSF103481">
    <property type="entry name" value="Multidrug resistance efflux transporter EmrE"/>
    <property type="match status" value="2"/>
</dbReference>
<dbReference type="Pfam" id="PF00892">
    <property type="entry name" value="EamA"/>
    <property type="match status" value="2"/>
</dbReference>
<feature type="transmembrane region" description="Helical" evidence="7">
    <location>
        <begin position="252"/>
        <end position="274"/>
    </location>
</feature>
<sequence>MSEQGNKDQKMTKKSLLGKALLLIVAILWGSSLTVVKVAQETFRPNMILAIRFTVSALILSIIFWKKLREMTKDDMKSGLIIGIFLFLAYSVQTIGVGYTDPGRSAFLSASYCVIVPFLAWFAMKKRPDRFNIIAAAFTIVGIYFVSMAGGDGGSVFDQGKEAIMGDGFALLSGLLFAAHIVAVTKLSKDKDPILMTILQFIMAAVLSIIVTLVFEDNSAIVLTKKAVLEVGYLAVMCTTVALLLQNIGQKFATASSAALILATESIFGILIPVFMGIESLTRNKIIGFILIFIAILISETKLSFLGFGKDDDKVDEKSGEKDKSNS</sequence>
<dbReference type="EMBL" id="JAIPME010000002">
    <property type="protein sequence ID" value="MBZ2386421.1"/>
    <property type="molecule type" value="Genomic_DNA"/>
</dbReference>
<feature type="transmembrane region" description="Helical" evidence="7">
    <location>
        <begin position="20"/>
        <end position="40"/>
    </location>
</feature>
<feature type="transmembrane region" description="Helical" evidence="7">
    <location>
        <begin position="105"/>
        <end position="124"/>
    </location>
</feature>
<dbReference type="PANTHER" id="PTHR42920:SF5">
    <property type="entry name" value="EAMA DOMAIN-CONTAINING PROTEIN"/>
    <property type="match status" value="1"/>
</dbReference>
<evidence type="ECO:0000256" key="3">
    <source>
        <dbReference type="ARBA" id="ARBA00022475"/>
    </source>
</evidence>
<evidence type="ECO:0000256" key="4">
    <source>
        <dbReference type="ARBA" id="ARBA00022692"/>
    </source>
</evidence>
<comment type="similarity">
    <text evidence="2">Belongs to the EamA transporter family.</text>
</comment>
<comment type="caution">
    <text evidence="9">The sequence shown here is derived from an EMBL/GenBank/DDBJ whole genome shotgun (WGS) entry which is preliminary data.</text>
</comment>
<dbReference type="InterPro" id="IPR000620">
    <property type="entry name" value="EamA_dom"/>
</dbReference>
<feature type="transmembrane region" description="Helical" evidence="7">
    <location>
        <begin position="194"/>
        <end position="215"/>
    </location>
</feature>
<dbReference type="Proteomes" id="UP000734271">
    <property type="component" value="Unassembled WGS sequence"/>
</dbReference>
<feature type="transmembrane region" description="Helical" evidence="7">
    <location>
        <begin position="286"/>
        <end position="308"/>
    </location>
</feature>
<protein>
    <submittedName>
        <fullName evidence="9">DMT family transporter</fullName>
    </submittedName>
</protein>
<feature type="transmembrane region" description="Helical" evidence="7">
    <location>
        <begin position="163"/>
        <end position="182"/>
    </location>
</feature>
<reference evidence="9 10" key="1">
    <citation type="submission" date="2021-08" db="EMBL/GenBank/DDBJ databases">
        <title>FDA dAtabase for Regulatory Grade micrObial Sequences (FDA-ARGOS): Supporting development and validation of Infectious Disease Dx tests.</title>
        <authorList>
            <person name="Sproer C."/>
            <person name="Gronow S."/>
            <person name="Severitt S."/>
            <person name="Schroder I."/>
            <person name="Tallon L."/>
            <person name="Sadzewicz L."/>
            <person name="Zhao X."/>
            <person name="Boylan J."/>
            <person name="Ott S."/>
            <person name="Bowen H."/>
            <person name="Vavikolanu K."/>
            <person name="Hazen T."/>
            <person name="Aluvathingal J."/>
            <person name="Nadendla S."/>
            <person name="Lowell S."/>
            <person name="Myers T."/>
            <person name="Yan Y."/>
            <person name="Sichtig H."/>
        </authorList>
    </citation>
    <scope>NUCLEOTIDE SEQUENCE [LARGE SCALE GENOMIC DNA]</scope>
    <source>
        <strain evidence="9 10">FDAARGOS_1460</strain>
    </source>
</reference>
<evidence type="ECO:0000259" key="8">
    <source>
        <dbReference type="Pfam" id="PF00892"/>
    </source>
</evidence>
<dbReference type="InterPro" id="IPR051258">
    <property type="entry name" value="Diverse_Substrate_Transporter"/>
</dbReference>
<evidence type="ECO:0000313" key="9">
    <source>
        <dbReference type="EMBL" id="MBZ2386421.1"/>
    </source>
</evidence>
<name>A0ABS7SY47_9FIRM</name>
<evidence type="ECO:0000256" key="1">
    <source>
        <dbReference type="ARBA" id="ARBA00004651"/>
    </source>
</evidence>
<feature type="transmembrane region" description="Helical" evidence="7">
    <location>
        <begin position="78"/>
        <end position="99"/>
    </location>
</feature>
<keyword evidence="3" id="KW-1003">Cell membrane</keyword>
<evidence type="ECO:0000256" key="2">
    <source>
        <dbReference type="ARBA" id="ARBA00007362"/>
    </source>
</evidence>
<feature type="transmembrane region" description="Helical" evidence="7">
    <location>
        <begin position="46"/>
        <end position="66"/>
    </location>
</feature>
<feature type="domain" description="EamA" evidence="8">
    <location>
        <begin position="165"/>
        <end position="298"/>
    </location>
</feature>
<feature type="transmembrane region" description="Helical" evidence="7">
    <location>
        <begin position="131"/>
        <end position="151"/>
    </location>
</feature>
<evidence type="ECO:0000256" key="6">
    <source>
        <dbReference type="ARBA" id="ARBA00023136"/>
    </source>
</evidence>
<feature type="domain" description="EamA" evidence="8">
    <location>
        <begin position="18"/>
        <end position="147"/>
    </location>
</feature>
<comment type="subcellular location">
    <subcellularLocation>
        <location evidence="1">Cell membrane</location>
        <topology evidence="1">Multi-pass membrane protein</topology>
    </subcellularLocation>
</comment>
<keyword evidence="6 7" id="KW-0472">Membrane</keyword>
<keyword evidence="5 7" id="KW-1133">Transmembrane helix</keyword>
<evidence type="ECO:0000256" key="5">
    <source>
        <dbReference type="ARBA" id="ARBA00022989"/>
    </source>
</evidence>
<proteinExistence type="inferred from homology"/>
<evidence type="ECO:0000313" key="10">
    <source>
        <dbReference type="Proteomes" id="UP000734271"/>
    </source>
</evidence>
<dbReference type="PANTHER" id="PTHR42920">
    <property type="entry name" value="OS03G0707200 PROTEIN-RELATED"/>
    <property type="match status" value="1"/>
</dbReference>
<accession>A0ABS7SY47</accession>
<keyword evidence="4 7" id="KW-0812">Transmembrane</keyword>